<name>A0A1G7J3V1_9ACTN</name>
<dbReference type="STRING" id="1550231.SAMN05660662_1291"/>
<evidence type="ECO:0000313" key="2">
    <source>
        <dbReference type="EMBL" id="SDF19600.1"/>
    </source>
</evidence>
<dbReference type="Proteomes" id="UP000199406">
    <property type="component" value="Unassembled WGS sequence"/>
</dbReference>
<proteinExistence type="predicted"/>
<evidence type="ECO:0000259" key="1">
    <source>
        <dbReference type="SMART" id="SM00953"/>
    </source>
</evidence>
<dbReference type="EMBL" id="FNBT01000002">
    <property type="protein sequence ID" value="SDF19600.1"/>
    <property type="molecule type" value="Genomic_DNA"/>
</dbReference>
<feature type="domain" description="RES" evidence="1">
    <location>
        <begin position="31"/>
        <end position="165"/>
    </location>
</feature>
<dbReference type="RefSeq" id="WP_091764397.1">
    <property type="nucleotide sequence ID" value="NZ_FNBT01000002.1"/>
</dbReference>
<keyword evidence="3" id="KW-1185">Reference proteome</keyword>
<gene>
    <name evidence="2" type="ORF">SAMN05660662_1291</name>
</gene>
<organism evidence="2 3">
    <name type="scientific">Blastococcus aurantiacus</name>
    <dbReference type="NCBI Taxonomy" id="1550231"/>
    <lineage>
        <taxon>Bacteria</taxon>
        <taxon>Bacillati</taxon>
        <taxon>Actinomycetota</taxon>
        <taxon>Actinomycetes</taxon>
        <taxon>Geodermatophilales</taxon>
        <taxon>Geodermatophilaceae</taxon>
        <taxon>Blastococcus</taxon>
    </lineage>
</organism>
<reference evidence="3" key="1">
    <citation type="submission" date="2016-10" db="EMBL/GenBank/DDBJ databases">
        <authorList>
            <person name="Varghese N."/>
            <person name="Submissions S."/>
        </authorList>
    </citation>
    <scope>NUCLEOTIDE SEQUENCE [LARGE SCALE GENOMIC DNA]</scope>
    <source>
        <strain evidence="3">DSM 44268</strain>
    </source>
</reference>
<dbReference type="InterPro" id="IPR014914">
    <property type="entry name" value="RES_dom"/>
</dbReference>
<sequence length="172" mass="18297">MSTSSHDPELLDALEELATNPYEGTAWRHMFNDYPPSKVNISGARWNPAGVGAIYLAVDRDTAEAEGQHAVDIQPARMFARRVLYEVNIDVDDVVDLTAVGALRSVGLSSRDIEADDFTNCQKVGAAAAWLGRGGLLVPSARAAGSNLVVLVDSSAAATDVTIVSTQVLETR</sequence>
<protein>
    <submittedName>
        <fullName evidence="2">RES domain-containing protein</fullName>
    </submittedName>
</protein>
<dbReference type="OrthoDB" id="648213at2"/>
<dbReference type="Pfam" id="PF08808">
    <property type="entry name" value="RES"/>
    <property type="match status" value="1"/>
</dbReference>
<dbReference type="AlphaFoldDB" id="A0A1G7J3V1"/>
<accession>A0A1G7J3V1</accession>
<evidence type="ECO:0000313" key="3">
    <source>
        <dbReference type="Proteomes" id="UP000199406"/>
    </source>
</evidence>
<dbReference type="SMART" id="SM00953">
    <property type="entry name" value="RES"/>
    <property type="match status" value="1"/>
</dbReference>